<evidence type="ECO:0000256" key="1">
    <source>
        <dbReference type="SAM" id="Phobius"/>
    </source>
</evidence>
<gene>
    <name evidence="2" type="ORF">AGLY_009390</name>
</gene>
<evidence type="ECO:0000313" key="3">
    <source>
        <dbReference type="Proteomes" id="UP000475862"/>
    </source>
</evidence>
<dbReference type="EMBL" id="VYZN01000037">
    <property type="protein sequence ID" value="KAE9532962.1"/>
    <property type="molecule type" value="Genomic_DNA"/>
</dbReference>
<reference evidence="2 3" key="1">
    <citation type="submission" date="2019-08" db="EMBL/GenBank/DDBJ databases">
        <title>The genome of the soybean aphid Biotype 1, its phylome, world population structure and adaptation to the North American continent.</title>
        <authorList>
            <person name="Giordano R."/>
            <person name="Donthu R.K."/>
            <person name="Hernandez A.G."/>
            <person name="Wright C.L."/>
            <person name="Zimin A.V."/>
        </authorList>
    </citation>
    <scope>NUCLEOTIDE SEQUENCE [LARGE SCALE GENOMIC DNA]</scope>
    <source>
        <tissue evidence="2">Whole aphids</tissue>
    </source>
</reference>
<proteinExistence type="predicted"/>
<keyword evidence="3" id="KW-1185">Reference proteome</keyword>
<feature type="transmembrane region" description="Helical" evidence="1">
    <location>
        <begin position="77"/>
        <end position="97"/>
    </location>
</feature>
<name>A0A6G0THG8_APHGL</name>
<comment type="caution">
    <text evidence="2">The sequence shown here is derived from an EMBL/GenBank/DDBJ whole genome shotgun (WGS) entry which is preliminary data.</text>
</comment>
<evidence type="ECO:0000313" key="2">
    <source>
        <dbReference type="EMBL" id="KAE9532962.1"/>
    </source>
</evidence>
<dbReference type="OrthoDB" id="10596505at2759"/>
<dbReference type="AlphaFoldDB" id="A0A6G0THG8"/>
<keyword evidence="1" id="KW-0472">Membrane</keyword>
<dbReference type="Proteomes" id="UP000475862">
    <property type="component" value="Unassembled WGS sequence"/>
</dbReference>
<keyword evidence="1" id="KW-1133">Transmembrane helix</keyword>
<organism evidence="2 3">
    <name type="scientific">Aphis glycines</name>
    <name type="common">Soybean aphid</name>
    <dbReference type="NCBI Taxonomy" id="307491"/>
    <lineage>
        <taxon>Eukaryota</taxon>
        <taxon>Metazoa</taxon>
        <taxon>Ecdysozoa</taxon>
        <taxon>Arthropoda</taxon>
        <taxon>Hexapoda</taxon>
        <taxon>Insecta</taxon>
        <taxon>Pterygota</taxon>
        <taxon>Neoptera</taxon>
        <taxon>Paraneoptera</taxon>
        <taxon>Hemiptera</taxon>
        <taxon>Sternorrhyncha</taxon>
        <taxon>Aphidomorpha</taxon>
        <taxon>Aphidoidea</taxon>
        <taxon>Aphididae</taxon>
        <taxon>Aphidini</taxon>
        <taxon>Aphis</taxon>
        <taxon>Aphis</taxon>
    </lineage>
</organism>
<sequence length="258" mass="30370">MVINNRIKLNVFNIDITVMLTYIDNYIIIVQELTELIELYFTIKADILYINWTYIPLEFNNVVQLFKVSLLKILNGVMKLMILQLCVFFFVFVITFWSSKSTSIFKNSPVSDRKVNLVGTLGAKFSKNVDFFDSNFYEICQNHENLQVILKLKNHKMFSVYIVSSISYKEYPKHHYTENFNVTITIYPQTILNICYYSKSISRRYLKISPNSYVQFFLLSFEVQILTKNRQNHESLQIILPLKHKPPFSPTTGNYILG</sequence>
<accession>A0A6G0THG8</accession>
<keyword evidence="1" id="KW-0812">Transmembrane</keyword>
<protein>
    <submittedName>
        <fullName evidence="2">Uncharacterized protein</fullName>
    </submittedName>
</protein>